<name>A0A0A9DCH3_ARUDO</name>
<proteinExistence type="predicted"/>
<reference evidence="1" key="1">
    <citation type="submission" date="2014-09" db="EMBL/GenBank/DDBJ databases">
        <authorList>
            <person name="Magalhaes I.L.F."/>
            <person name="Oliveira U."/>
            <person name="Santos F.R."/>
            <person name="Vidigal T.H.D.A."/>
            <person name="Brescovit A.D."/>
            <person name="Santos A.J."/>
        </authorList>
    </citation>
    <scope>NUCLEOTIDE SEQUENCE</scope>
    <source>
        <tissue evidence="1">Shoot tissue taken approximately 20 cm above the soil surface</tissue>
    </source>
</reference>
<organism evidence="1">
    <name type="scientific">Arundo donax</name>
    <name type="common">Giant reed</name>
    <name type="synonym">Donax arundinaceus</name>
    <dbReference type="NCBI Taxonomy" id="35708"/>
    <lineage>
        <taxon>Eukaryota</taxon>
        <taxon>Viridiplantae</taxon>
        <taxon>Streptophyta</taxon>
        <taxon>Embryophyta</taxon>
        <taxon>Tracheophyta</taxon>
        <taxon>Spermatophyta</taxon>
        <taxon>Magnoliopsida</taxon>
        <taxon>Liliopsida</taxon>
        <taxon>Poales</taxon>
        <taxon>Poaceae</taxon>
        <taxon>PACMAD clade</taxon>
        <taxon>Arundinoideae</taxon>
        <taxon>Arundineae</taxon>
        <taxon>Arundo</taxon>
    </lineage>
</organism>
<reference evidence="1" key="2">
    <citation type="journal article" date="2015" name="Data Brief">
        <title>Shoot transcriptome of the giant reed, Arundo donax.</title>
        <authorList>
            <person name="Barrero R.A."/>
            <person name="Guerrero F.D."/>
            <person name="Moolhuijzen P."/>
            <person name="Goolsby J.A."/>
            <person name="Tidwell J."/>
            <person name="Bellgard S.E."/>
            <person name="Bellgard M.I."/>
        </authorList>
    </citation>
    <scope>NUCLEOTIDE SEQUENCE</scope>
    <source>
        <tissue evidence="1">Shoot tissue taken approximately 20 cm above the soil surface</tissue>
    </source>
</reference>
<protein>
    <submittedName>
        <fullName evidence="1">Uncharacterized protein</fullName>
    </submittedName>
</protein>
<accession>A0A0A9DCH3</accession>
<dbReference type="AlphaFoldDB" id="A0A0A9DCH3"/>
<sequence length="54" mass="6207">MMELRYTFSLFRYQGGLLVAGPGIDNIVHVHKDKEAGDDPDMQDISWQLVVPRF</sequence>
<evidence type="ECO:0000313" key="1">
    <source>
        <dbReference type="EMBL" id="JAD86274.1"/>
    </source>
</evidence>
<dbReference type="EMBL" id="GBRH01211621">
    <property type="protein sequence ID" value="JAD86274.1"/>
    <property type="molecule type" value="Transcribed_RNA"/>
</dbReference>